<dbReference type="GO" id="GO:0009424">
    <property type="term" value="C:bacterial-type flagellum hook"/>
    <property type="evidence" value="ECO:0007669"/>
    <property type="project" value="InterPro"/>
</dbReference>
<protein>
    <submittedName>
        <fullName evidence="2">Flagellar hook-associated protein 3</fullName>
    </submittedName>
</protein>
<dbReference type="OrthoDB" id="9758307at2"/>
<name>A0A021VVB3_9CELL</name>
<evidence type="ECO:0000313" key="2">
    <source>
        <dbReference type="EMBL" id="EYR65063.1"/>
    </source>
</evidence>
<reference evidence="2 3" key="1">
    <citation type="submission" date="2014-01" db="EMBL/GenBank/DDBJ databases">
        <title>Actinotalea ferrariae CF5-4.</title>
        <authorList>
            <person name="Chen F."/>
            <person name="Li Y."/>
            <person name="Wang G."/>
        </authorList>
    </citation>
    <scope>NUCLEOTIDE SEQUENCE [LARGE SCALE GENOMIC DNA]</scope>
    <source>
        <strain evidence="2 3">CF5-4</strain>
    </source>
</reference>
<organism evidence="2 3">
    <name type="scientific">Actinotalea ferrariae CF5-4</name>
    <dbReference type="NCBI Taxonomy" id="948458"/>
    <lineage>
        <taxon>Bacteria</taxon>
        <taxon>Bacillati</taxon>
        <taxon>Actinomycetota</taxon>
        <taxon>Actinomycetes</taxon>
        <taxon>Micrococcales</taxon>
        <taxon>Cellulomonadaceae</taxon>
        <taxon>Actinotalea</taxon>
    </lineage>
</organism>
<gene>
    <name evidence="2" type="ORF">N866_15180</name>
</gene>
<evidence type="ECO:0000259" key="1">
    <source>
        <dbReference type="Pfam" id="PF00669"/>
    </source>
</evidence>
<evidence type="ECO:0000313" key="3">
    <source>
        <dbReference type="Proteomes" id="UP000019753"/>
    </source>
</evidence>
<feature type="domain" description="Flagellin N-terminal" evidence="1">
    <location>
        <begin position="6"/>
        <end position="140"/>
    </location>
</feature>
<keyword evidence="2" id="KW-0969">Cilium</keyword>
<keyword evidence="2" id="KW-0966">Cell projection</keyword>
<accession>A0A021VVB3</accession>
<dbReference type="AlphaFoldDB" id="A0A021VVB3"/>
<dbReference type="GO" id="GO:0071973">
    <property type="term" value="P:bacterial-type flagellum-dependent cell motility"/>
    <property type="evidence" value="ECO:0007669"/>
    <property type="project" value="InterPro"/>
</dbReference>
<dbReference type="SUPFAM" id="SSF64518">
    <property type="entry name" value="Phase 1 flagellin"/>
    <property type="match status" value="1"/>
</dbReference>
<dbReference type="Proteomes" id="UP000019753">
    <property type="component" value="Unassembled WGS sequence"/>
</dbReference>
<dbReference type="PANTHER" id="PTHR42792">
    <property type="entry name" value="FLAGELLIN"/>
    <property type="match status" value="1"/>
</dbReference>
<dbReference type="InterPro" id="IPR013384">
    <property type="entry name" value="Flagell_FlgL"/>
</dbReference>
<keyword evidence="2" id="KW-0282">Flagellum</keyword>
<keyword evidence="3" id="KW-1185">Reference proteome</keyword>
<dbReference type="PANTHER" id="PTHR42792:SF1">
    <property type="entry name" value="FLAGELLAR HOOK-ASSOCIATED PROTEIN 3"/>
    <property type="match status" value="1"/>
</dbReference>
<comment type="caution">
    <text evidence="2">The sequence shown here is derived from an EMBL/GenBank/DDBJ whole genome shotgun (WGS) entry which is preliminary data.</text>
</comment>
<sequence>MINRVTHQTVQRSTLANLQLNLDRMSGLQGKLSSGKVITKPSDDPAGTAQALQLRADKRGVEQAARNASDGAAWLTTIDSALTTSLGSLRRARDLTVQGANGAAGQQARQAIAMEIEGLRDALLSQANTTYLGRSVFAGTSGAGSAFTMTPATAGPPATPPVYAFTGGEGTVERRLAPDAVVRVDVDGSAAFGAPGSTVFEVLDRIAADLRAGGDVAQHLSAIDTRMEAMLGELAGVGTRHRQVMDAQQGIEKSLMDLKGSIAEVEDIDFAAVIVELQSQEVSYQAALGATSRVLQPSLMDFLR</sequence>
<dbReference type="InterPro" id="IPR001492">
    <property type="entry name" value="Flagellin"/>
</dbReference>
<dbReference type="EMBL" id="AXCW01000005">
    <property type="protein sequence ID" value="EYR65063.1"/>
    <property type="molecule type" value="Genomic_DNA"/>
</dbReference>
<dbReference type="Gene3D" id="1.20.1330.10">
    <property type="entry name" value="f41 fragment of flagellin, N-terminal domain"/>
    <property type="match status" value="1"/>
</dbReference>
<dbReference type="GO" id="GO:0005198">
    <property type="term" value="F:structural molecule activity"/>
    <property type="evidence" value="ECO:0007669"/>
    <property type="project" value="InterPro"/>
</dbReference>
<dbReference type="Pfam" id="PF00669">
    <property type="entry name" value="Flagellin_N"/>
    <property type="match status" value="1"/>
</dbReference>
<dbReference type="NCBIfam" id="TIGR02550">
    <property type="entry name" value="flagell_flgL"/>
    <property type="match status" value="1"/>
</dbReference>
<dbReference type="InterPro" id="IPR001029">
    <property type="entry name" value="Flagellin_N"/>
</dbReference>
<proteinExistence type="predicted"/>